<comment type="caution">
    <text evidence="2">The sequence shown here is derived from an EMBL/GenBank/DDBJ whole genome shotgun (WGS) entry which is preliminary data.</text>
</comment>
<name>A0ABU3P0M6_9FIRM</name>
<keyword evidence="1" id="KW-0812">Transmembrane</keyword>
<feature type="transmembrane region" description="Helical" evidence="1">
    <location>
        <begin position="283"/>
        <end position="300"/>
    </location>
</feature>
<feature type="transmembrane region" description="Helical" evidence="1">
    <location>
        <begin position="100"/>
        <end position="119"/>
    </location>
</feature>
<evidence type="ECO:0000256" key="1">
    <source>
        <dbReference type="SAM" id="Phobius"/>
    </source>
</evidence>
<sequence length="527" mass="56196">MEVKRGDSSIGKKASAERMKNFLKFVETAGNKLPDPFLLFVIFAVVVLVLSYLLHAAGTSVTYMAAAKGGGAPKMTTVAVRNLLDAGFFQEFLRDFIKTYITFPPLGIVMVLMLGIGYVQDTGFFDAFMKKTLMGAPPFMITFMLALVGICANISGNAGIIISTTLGAALFASLGRNAILGAIVGYVAGHGGFTANLLVTGDDALLSGITASAAKSMGITAPIHPLINYFYMVPATLIIATVITVVTEYVMPMYVNPKGKVDASGMDVGRVTPAEIKGLKMSLWYFAAFLVLLLIGVVPGNGILRNAAGGFLPHSPLVDGVVAILFFLFIFVGTGYGIGSGSIKNHRDVPKYMAGGLKSSLSYFVVAFPAAFFIYFFSASKLAVILSVNGAEFLKAMNFTGVPLAVAFVILVAFLNLFLTSGSSKWMILAPIFVPMFAQVGFSPALTQVAFRIGDTCTNPITPINYFIPIVLAIMEQYKQEGEEIGLGNVISMTLPYGLAFLVMLTLLLVVFMVFNIPLGPGVSLWM</sequence>
<dbReference type="PANTHER" id="PTHR30282">
    <property type="entry name" value="P-AMINOBENZOYL GLUTAMATE TRANSPORTER"/>
    <property type="match status" value="1"/>
</dbReference>
<feature type="transmembrane region" description="Helical" evidence="1">
    <location>
        <begin position="360"/>
        <end position="379"/>
    </location>
</feature>
<feature type="transmembrane region" description="Helical" evidence="1">
    <location>
        <begin position="139"/>
        <end position="172"/>
    </location>
</feature>
<feature type="transmembrane region" description="Helical" evidence="1">
    <location>
        <begin position="229"/>
        <end position="250"/>
    </location>
</feature>
<accession>A0ABU3P0M6</accession>
<keyword evidence="1" id="KW-0472">Membrane</keyword>
<dbReference type="EMBL" id="JAUOZS010000001">
    <property type="protein sequence ID" value="MDT8902592.1"/>
    <property type="molecule type" value="Genomic_DNA"/>
</dbReference>
<keyword evidence="3" id="KW-1185">Reference proteome</keyword>
<feature type="transmembrane region" description="Helical" evidence="1">
    <location>
        <begin position="37"/>
        <end position="54"/>
    </location>
</feature>
<reference evidence="2 3" key="1">
    <citation type="submission" date="2023-07" db="EMBL/GenBank/DDBJ databases">
        <title>The novel representative of Negativicutes class, Anaeroselena agilis gen. nov. sp. nov.</title>
        <authorList>
            <person name="Prokofeva M.I."/>
            <person name="Elcheninov A.G."/>
            <person name="Klyukina A."/>
            <person name="Kublanov I.V."/>
            <person name="Frolov E.N."/>
            <person name="Podosokorskaya O.A."/>
        </authorList>
    </citation>
    <scope>NUCLEOTIDE SEQUENCE [LARGE SCALE GENOMIC DNA]</scope>
    <source>
        <strain evidence="2 3">4137-cl</strain>
    </source>
</reference>
<dbReference type="Proteomes" id="UP001254848">
    <property type="component" value="Unassembled WGS sequence"/>
</dbReference>
<dbReference type="InterPro" id="IPR004697">
    <property type="entry name" value="AbgT"/>
</dbReference>
<evidence type="ECO:0000313" key="3">
    <source>
        <dbReference type="Proteomes" id="UP001254848"/>
    </source>
</evidence>
<keyword evidence="1" id="KW-1133">Transmembrane helix</keyword>
<dbReference type="RefSeq" id="WP_413781072.1">
    <property type="nucleotide sequence ID" value="NZ_JAUOZS010000001.1"/>
</dbReference>
<feature type="transmembrane region" description="Helical" evidence="1">
    <location>
        <begin position="320"/>
        <end position="339"/>
    </location>
</feature>
<evidence type="ECO:0000313" key="2">
    <source>
        <dbReference type="EMBL" id="MDT8902592.1"/>
    </source>
</evidence>
<dbReference type="Pfam" id="PF03806">
    <property type="entry name" value="ABG_transport"/>
    <property type="match status" value="1"/>
</dbReference>
<dbReference type="PANTHER" id="PTHR30282:SF0">
    <property type="entry name" value="P-AMINOBENZOYL-GLUTAMATE TRANSPORT PROTEIN"/>
    <property type="match status" value="1"/>
</dbReference>
<feature type="transmembrane region" description="Helical" evidence="1">
    <location>
        <begin position="426"/>
        <end position="446"/>
    </location>
</feature>
<feature type="transmembrane region" description="Helical" evidence="1">
    <location>
        <begin position="497"/>
        <end position="519"/>
    </location>
</feature>
<organism evidence="2 3">
    <name type="scientific">Anaeroselena agilis</name>
    <dbReference type="NCBI Taxonomy" id="3063788"/>
    <lineage>
        <taxon>Bacteria</taxon>
        <taxon>Bacillati</taxon>
        <taxon>Bacillota</taxon>
        <taxon>Negativicutes</taxon>
        <taxon>Acetonemataceae</taxon>
        <taxon>Anaeroselena</taxon>
    </lineage>
</organism>
<proteinExistence type="predicted"/>
<protein>
    <submittedName>
        <fullName evidence="2">AbgT family transporter</fullName>
    </submittedName>
</protein>
<gene>
    <name evidence="2" type="ORF">Q4T40_15185</name>
</gene>
<feature type="transmembrane region" description="Helical" evidence="1">
    <location>
        <begin position="399"/>
        <end position="419"/>
    </location>
</feature>